<keyword evidence="3" id="KW-0808">Transferase</keyword>
<keyword evidence="2" id="KW-0328">Glycosyltransferase</keyword>
<dbReference type="PANTHER" id="PTHR48043">
    <property type="entry name" value="EG:EG0003.4 PROTEIN-RELATED"/>
    <property type="match status" value="1"/>
</dbReference>
<dbReference type="InterPro" id="IPR002213">
    <property type="entry name" value="UDP_glucos_trans"/>
</dbReference>
<dbReference type="SUPFAM" id="SSF53756">
    <property type="entry name" value="UDP-Glycosyltransferase/glycogen phosphorylase"/>
    <property type="match status" value="1"/>
</dbReference>
<evidence type="ECO:0000256" key="2">
    <source>
        <dbReference type="ARBA" id="ARBA00022676"/>
    </source>
</evidence>
<dbReference type="GeneID" id="113520193"/>
<proteinExistence type="inferred from homology"/>
<protein>
    <submittedName>
        <fullName evidence="5">UDP-glucosyltransferase 2-like</fullName>
    </submittedName>
</protein>
<dbReference type="Proteomes" id="UP001652740">
    <property type="component" value="Unplaced"/>
</dbReference>
<accession>A0ABM3N0A8</accession>
<evidence type="ECO:0000256" key="1">
    <source>
        <dbReference type="ARBA" id="ARBA00009995"/>
    </source>
</evidence>
<dbReference type="Pfam" id="PF00201">
    <property type="entry name" value="UDPGT"/>
    <property type="match status" value="1"/>
</dbReference>
<dbReference type="InterPro" id="IPR050271">
    <property type="entry name" value="UDP-glycosyltransferase"/>
</dbReference>
<reference evidence="5" key="1">
    <citation type="submission" date="2025-08" db="UniProtKB">
        <authorList>
            <consortium name="RefSeq"/>
        </authorList>
    </citation>
    <scope>IDENTIFICATION</scope>
    <source>
        <tissue evidence="5">Whole larvae</tissue>
    </source>
</reference>
<sequence length="340" mass="38810">MISKVGAWPPLAAVPTYASKPLRRPTQTASLPSQMREFPALSADNGALNVKVFTMELKALITVYYFYKIILYIEAAKILAVFPTPSISHQVVLRPLMRELAARGHEVVVITSYPAYPAGGGPANLTEINLRQSKINKKNLSDMLNEYDDIRTSYARAIFYCLTLFHRELNTVVMENFIQDRNTEFDLLIIEAWLPSFLAFSHRFNVPVIRFSSLGSFFSEYHVMGGFGHPLLYPSHLCSRCPNIENLTLVEKIYEIYNYIYTSDLYDFFEKTENDKLRAIFGSDMPSLSELSNNVHLHMSNIHRPWELNRPVPSSIVQVGGIHLESECTLPEVIFFIFHC</sequence>
<dbReference type="RefSeq" id="XP_052757023.1">
    <property type="nucleotide sequence ID" value="XM_052901063.1"/>
</dbReference>
<organism evidence="4 5">
    <name type="scientific">Galleria mellonella</name>
    <name type="common">Greater wax moth</name>
    <dbReference type="NCBI Taxonomy" id="7137"/>
    <lineage>
        <taxon>Eukaryota</taxon>
        <taxon>Metazoa</taxon>
        <taxon>Ecdysozoa</taxon>
        <taxon>Arthropoda</taxon>
        <taxon>Hexapoda</taxon>
        <taxon>Insecta</taxon>
        <taxon>Pterygota</taxon>
        <taxon>Neoptera</taxon>
        <taxon>Endopterygota</taxon>
        <taxon>Lepidoptera</taxon>
        <taxon>Glossata</taxon>
        <taxon>Ditrysia</taxon>
        <taxon>Pyraloidea</taxon>
        <taxon>Pyralidae</taxon>
        <taxon>Galleriinae</taxon>
        <taxon>Galleria</taxon>
    </lineage>
</organism>
<dbReference type="PANTHER" id="PTHR48043:SF159">
    <property type="entry name" value="EG:EG0003.4 PROTEIN-RELATED"/>
    <property type="match status" value="1"/>
</dbReference>
<dbReference type="Gene3D" id="3.40.50.2000">
    <property type="entry name" value="Glycogen Phosphorylase B"/>
    <property type="match status" value="1"/>
</dbReference>
<gene>
    <name evidence="5" type="primary">LOC113520193</name>
</gene>
<name>A0ABM3N0A8_GALME</name>
<evidence type="ECO:0000256" key="3">
    <source>
        <dbReference type="ARBA" id="ARBA00022679"/>
    </source>
</evidence>
<evidence type="ECO:0000313" key="5">
    <source>
        <dbReference type="RefSeq" id="XP_052757023.1"/>
    </source>
</evidence>
<evidence type="ECO:0000313" key="4">
    <source>
        <dbReference type="Proteomes" id="UP001652740"/>
    </source>
</evidence>
<comment type="similarity">
    <text evidence="1">Belongs to the UDP-glycosyltransferase family.</text>
</comment>
<keyword evidence="4" id="KW-1185">Reference proteome</keyword>